<feature type="transmembrane region" description="Helical" evidence="6">
    <location>
        <begin position="207"/>
        <end position="240"/>
    </location>
</feature>
<reference evidence="8 9" key="1">
    <citation type="submission" date="2017-06" db="EMBL/GenBank/DDBJ databases">
        <title>Description of Rhodopirellula bahusiensis sp. nov.</title>
        <authorList>
            <person name="Kizina J."/>
            <person name="Harder J."/>
        </authorList>
    </citation>
    <scope>NUCLEOTIDE SEQUENCE [LARGE SCALE GENOMIC DNA]</scope>
    <source>
        <strain evidence="8 9">SWK21</strain>
    </source>
</reference>
<evidence type="ECO:0000256" key="3">
    <source>
        <dbReference type="ARBA" id="ARBA00022989"/>
    </source>
</evidence>
<keyword evidence="9" id="KW-1185">Reference proteome</keyword>
<dbReference type="AlphaFoldDB" id="A0A2G1W6K7"/>
<evidence type="ECO:0000256" key="2">
    <source>
        <dbReference type="ARBA" id="ARBA00022692"/>
    </source>
</evidence>
<feature type="region of interest" description="Disordered" evidence="5">
    <location>
        <begin position="426"/>
        <end position="447"/>
    </location>
</feature>
<evidence type="ECO:0000313" key="9">
    <source>
        <dbReference type="Proteomes" id="UP000225740"/>
    </source>
</evidence>
<keyword evidence="4 6" id="KW-0472">Membrane</keyword>
<feature type="transmembrane region" description="Helical" evidence="6">
    <location>
        <begin position="12"/>
        <end position="32"/>
    </location>
</feature>
<evidence type="ECO:0000256" key="4">
    <source>
        <dbReference type="ARBA" id="ARBA00023136"/>
    </source>
</evidence>
<keyword evidence="2 6" id="KW-0812">Transmembrane</keyword>
<evidence type="ECO:0000256" key="5">
    <source>
        <dbReference type="SAM" id="MobiDB-lite"/>
    </source>
</evidence>
<evidence type="ECO:0000313" key="8">
    <source>
        <dbReference type="EMBL" id="PHQ34662.1"/>
    </source>
</evidence>
<feature type="transmembrane region" description="Helical" evidence="6">
    <location>
        <begin position="109"/>
        <end position="128"/>
    </location>
</feature>
<feature type="domain" description="O-antigen ligase-related" evidence="7">
    <location>
        <begin position="212"/>
        <end position="352"/>
    </location>
</feature>
<dbReference type="GO" id="GO:0016020">
    <property type="term" value="C:membrane"/>
    <property type="evidence" value="ECO:0007669"/>
    <property type="project" value="UniProtKB-SubCell"/>
</dbReference>
<dbReference type="InterPro" id="IPR007016">
    <property type="entry name" value="O-antigen_ligase-rel_domated"/>
</dbReference>
<dbReference type="PANTHER" id="PTHR37422:SF13">
    <property type="entry name" value="LIPOPOLYSACCHARIDE BIOSYNTHESIS PROTEIN PA4999-RELATED"/>
    <property type="match status" value="1"/>
</dbReference>
<evidence type="ECO:0000259" key="7">
    <source>
        <dbReference type="Pfam" id="PF04932"/>
    </source>
</evidence>
<accession>A0A2G1W6K7</accession>
<protein>
    <submittedName>
        <fullName evidence="8">Ligase</fullName>
    </submittedName>
</protein>
<feature type="transmembrane region" description="Helical" evidence="6">
    <location>
        <begin position="336"/>
        <end position="364"/>
    </location>
</feature>
<keyword evidence="3 6" id="KW-1133">Transmembrane helix</keyword>
<dbReference type="OrthoDB" id="234872at2"/>
<feature type="transmembrane region" description="Helical" evidence="6">
    <location>
        <begin position="135"/>
        <end position="155"/>
    </location>
</feature>
<evidence type="ECO:0000256" key="1">
    <source>
        <dbReference type="ARBA" id="ARBA00004141"/>
    </source>
</evidence>
<dbReference type="InterPro" id="IPR051533">
    <property type="entry name" value="WaaL-like"/>
</dbReference>
<dbReference type="RefSeq" id="WP_099261411.1">
    <property type="nucleotide sequence ID" value="NZ_NIZW01000010.1"/>
</dbReference>
<sequence length="447" mass="47071">MLHLTQQIRTAWKDSSLLAVATWFLVALSTFFGPLDISSDAETMTVGLDGQVACKLLVAGMAFVVGAYGVLTSASVRETLTTLPPVMLLTILFLVVLATPIAISGASLAVALINVTYVAFIIVALFTLGLRGMVTAILVGVAATMTLALFFYVFVPKYGLFPELLADGLVVNRMSGTAHPNAVGRAMVLGGIATMYLVRRGTLQLNVAVPLAACFALAAYLAWSRTALVAGAFGMGILFLDRLTSRLGVSAIALIALLGVVGVTSIYATGREDHFVGKILAKVSKSGDAEEITSGTGRSEIWAKGISLIANRPIIGHGFNAAPSLMLEHSQATHNAVLHASLAGGLIAGALMACLLLWNVYLIFGGEQLLLRAFSAFTVLSCMTEDTVLETFPGPCTMVWLACIFYPVLVDARQVDVIEAERSQRKQAGVDDSQADFIGQPGLPGTT</sequence>
<organism evidence="8 9">
    <name type="scientific">Rhodopirellula bahusiensis</name>
    <dbReference type="NCBI Taxonomy" id="2014065"/>
    <lineage>
        <taxon>Bacteria</taxon>
        <taxon>Pseudomonadati</taxon>
        <taxon>Planctomycetota</taxon>
        <taxon>Planctomycetia</taxon>
        <taxon>Pirellulales</taxon>
        <taxon>Pirellulaceae</taxon>
        <taxon>Rhodopirellula</taxon>
    </lineage>
</organism>
<name>A0A2G1W6K7_9BACT</name>
<dbReference type="EMBL" id="NIZW01000010">
    <property type="protein sequence ID" value="PHQ34662.1"/>
    <property type="molecule type" value="Genomic_DNA"/>
</dbReference>
<gene>
    <name evidence="8" type="ORF">CEE69_14785</name>
</gene>
<feature type="transmembrane region" description="Helical" evidence="6">
    <location>
        <begin position="83"/>
        <end position="103"/>
    </location>
</feature>
<comment type="subcellular location">
    <subcellularLocation>
        <location evidence="1">Membrane</location>
        <topology evidence="1">Multi-pass membrane protein</topology>
    </subcellularLocation>
</comment>
<feature type="transmembrane region" description="Helical" evidence="6">
    <location>
        <begin position="247"/>
        <end position="268"/>
    </location>
</feature>
<dbReference type="GeneID" id="90609358"/>
<dbReference type="Proteomes" id="UP000225740">
    <property type="component" value="Unassembled WGS sequence"/>
</dbReference>
<dbReference type="GO" id="GO:0016874">
    <property type="term" value="F:ligase activity"/>
    <property type="evidence" value="ECO:0007669"/>
    <property type="project" value="UniProtKB-KW"/>
</dbReference>
<keyword evidence="8" id="KW-0436">Ligase</keyword>
<dbReference type="PANTHER" id="PTHR37422">
    <property type="entry name" value="TEICHURONIC ACID BIOSYNTHESIS PROTEIN TUAE"/>
    <property type="match status" value="1"/>
</dbReference>
<dbReference type="Pfam" id="PF04932">
    <property type="entry name" value="Wzy_C"/>
    <property type="match status" value="1"/>
</dbReference>
<feature type="transmembrane region" description="Helical" evidence="6">
    <location>
        <begin position="52"/>
        <end position="71"/>
    </location>
</feature>
<proteinExistence type="predicted"/>
<comment type="caution">
    <text evidence="8">The sequence shown here is derived from an EMBL/GenBank/DDBJ whole genome shotgun (WGS) entry which is preliminary data.</text>
</comment>
<evidence type="ECO:0000256" key="6">
    <source>
        <dbReference type="SAM" id="Phobius"/>
    </source>
</evidence>